<dbReference type="GO" id="GO:0005886">
    <property type="term" value="C:plasma membrane"/>
    <property type="evidence" value="ECO:0007669"/>
    <property type="project" value="UniProtKB-SubCell"/>
</dbReference>
<evidence type="ECO:0000256" key="6">
    <source>
        <dbReference type="ARBA" id="ARBA00023136"/>
    </source>
</evidence>
<feature type="transmembrane region" description="Helical" evidence="7">
    <location>
        <begin position="12"/>
        <end position="33"/>
    </location>
</feature>
<dbReference type="InterPro" id="IPR003370">
    <property type="entry name" value="Chromate_transpt"/>
</dbReference>
<gene>
    <name evidence="8" type="ORF">HFZ78_13950</name>
</gene>
<protein>
    <submittedName>
        <fullName evidence="8">Chromate transporter</fullName>
    </submittedName>
</protein>
<name>A0A6H1P2M7_PRIMG</name>
<evidence type="ECO:0000256" key="4">
    <source>
        <dbReference type="ARBA" id="ARBA00022692"/>
    </source>
</evidence>
<comment type="similarity">
    <text evidence="2">Belongs to the chromate ion transporter (CHR) (TC 2.A.51) family.</text>
</comment>
<dbReference type="Proteomes" id="UP000501868">
    <property type="component" value="Chromosome"/>
</dbReference>
<dbReference type="PANTHER" id="PTHR43663:SF1">
    <property type="entry name" value="CHROMATE TRANSPORTER"/>
    <property type="match status" value="1"/>
</dbReference>
<dbReference type="AlphaFoldDB" id="A0A6H1P2M7"/>
<evidence type="ECO:0000313" key="8">
    <source>
        <dbReference type="EMBL" id="QIZ07702.1"/>
    </source>
</evidence>
<dbReference type="GO" id="GO:0015109">
    <property type="term" value="F:chromate transmembrane transporter activity"/>
    <property type="evidence" value="ECO:0007669"/>
    <property type="project" value="InterPro"/>
</dbReference>
<keyword evidence="5 7" id="KW-1133">Transmembrane helix</keyword>
<evidence type="ECO:0000256" key="3">
    <source>
        <dbReference type="ARBA" id="ARBA00022475"/>
    </source>
</evidence>
<proteinExistence type="inferred from homology"/>
<feature type="transmembrane region" description="Helical" evidence="7">
    <location>
        <begin position="53"/>
        <end position="71"/>
    </location>
</feature>
<accession>A0A6H1P2M7</accession>
<evidence type="ECO:0000313" key="9">
    <source>
        <dbReference type="Proteomes" id="UP000501868"/>
    </source>
</evidence>
<feature type="transmembrane region" description="Helical" evidence="7">
    <location>
        <begin position="144"/>
        <end position="174"/>
    </location>
</feature>
<reference evidence="8 9" key="2">
    <citation type="submission" date="2020-04" db="EMBL/GenBank/DDBJ databases">
        <authorList>
            <person name="Fomenkov A."/>
            <person name="Anton B.P."/>
            <person name="Roberts R.J."/>
        </authorList>
    </citation>
    <scope>NUCLEOTIDE SEQUENCE [LARGE SCALE GENOMIC DNA]</scope>
    <source>
        <strain evidence="8 9">S2</strain>
    </source>
</reference>
<organism evidence="8 9">
    <name type="scientific">Priestia megaterium</name>
    <name type="common">Bacillus megaterium</name>
    <dbReference type="NCBI Taxonomy" id="1404"/>
    <lineage>
        <taxon>Bacteria</taxon>
        <taxon>Bacillati</taxon>
        <taxon>Bacillota</taxon>
        <taxon>Bacilli</taxon>
        <taxon>Bacillales</taxon>
        <taxon>Bacillaceae</taxon>
        <taxon>Priestia</taxon>
    </lineage>
</organism>
<feature type="transmembrane region" description="Helical" evidence="7">
    <location>
        <begin position="83"/>
        <end position="106"/>
    </location>
</feature>
<reference evidence="8 9" key="1">
    <citation type="submission" date="2020-04" db="EMBL/GenBank/DDBJ databases">
        <title>Genome-Wide Identification of 5-Methylcytosine Sites in Bacterial Genomes By High-Throughput Sequencing of MspJI Restriction Fragments.</title>
        <authorList>
            <person name="Wu V."/>
        </authorList>
    </citation>
    <scope>NUCLEOTIDE SEQUENCE [LARGE SCALE GENOMIC DNA]</scope>
    <source>
        <strain evidence="8 9">S2</strain>
    </source>
</reference>
<feature type="transmembrane region" description="Helical" evidence="7">
    <location>
        <begin position="112"/>
        <end position="132"/>
    </location>
</feature>
<evidence type="ECO:0000256" key="7">
    <source>
        <dbReference type="SAM" id="Phobius"/>
    </source>
</evidence>
<evidence type="ECO:0000256" key="5">
    <source>
        <dbReference type="ARBA" id="ARBA00022989"/>
    </source>
</evidence>
<evidence type="ECO:0000256" key="1">
    <source>
        <dbReference type="ARBA" id="ARBA00004651"/>
    </source>
</evidence>
<evidence type="ECO:0000256" key="2">
    <source>
        <dbReference type="ARBA" id="ARBA00005262"/>
    </source>
</evidence>
<keyword evidence="3" id="KW-1003">Cell membrane</keyword>
<dbReference type="InterPro" id="IPR052518">
    <property type="entry name" value="CHR_Transporter"/>
</dbReference>
<keyword evidence="6 7" id="KW-0472">Membrane</keyword>
<comment type="subcellular location">
    <subcellularLocation>
        <location evidence="1">Cell membrane</location>
        <topology evidence="1">Multi-pass membrane protein</topology>
    </subcellularLocation>
</comment>
<keyword evidence="4 7" id="KW-0812">Transmembrane</keyword>
<dbReference type="Pfam" id="PF02417">
    <property type="entry name" value="Chromate_transp"/>
    <property type="match status" value="1"/>
</dbReference>
<sequence>MEKEWKKLLQIFWTFFKIGPVTFGGGFAMIPLIEKEVVDKKNWLKSEEVTDVFVLAQSVPGAVAINSATFIGKRIGGTRGAIAAMLGVSLPTFLIVLTLGILYSLFQSNPKVVAAFLSIRASIVALIVYAAIKTGKTAIVDKSTFALIVAGIPVLFFIHPILAILSGALVGIVITTVKEKLGCKVNFDKKKETKVNDNDFFMGSGI</sequence>
<dbReference type="PANTHER" id="PTHR43663">
    <property type="entry name" value="CHROMATE TRANSPORT PROTEIN-RELATED"/>
    <property type="match status" value="1"/>
</dbReference>
<dbReference type="EMBL" id="CP051128">
    <property type="protein sequence ID" value="QIZ07702.1"/>
    <property type="molecule type" value="Genomic_DNA"/>
</dbReference>